<name>A0A031JN86_9SPHN</name>
<evidence type="ECO:0000256" key="1">
    <source>
        <dbReference type="ARBA" id="ARBA00004141"/>
    </source>
</evidence>
<dbReference type="InterPro" id="IPR050638">
    <property type="entry name" value="AA-Vitamin_Transporters"/>
</dbReference>
<protein>
    <recommendedName>
        <fullName evidence="7">EamA domain-containing protein</fullName>
    </recommendedName>
</protein>
<dbReference type="EMBL" id="JFYZ01000041">
    <property type="protein sequence ID" value="EZP74758.1"/>
    <property type="molecule type" value="Genomic_DNA"/>
</dbReference>
<evidence type="ECO:0000256" key="3">
    <source>
        <dbReference type="ARBA" id="ARBA00022692"/>
    </source>
</evidence>
<feature type="transmembrane region" description="Helical" evidence="6">
    <location>
        <begin position="271"/>
        <end position="290"/>
    </location>
</feature>
<dbReference type="PATRIC" id="fig|158500.4.peg.4780"/>
<dbReference type="STRING" id="158500.BES08_00270"/>
<dbReference type="AlphaFoldDB" id="A0A031JN86"/>
<feature type="transmembrane region" description="Helical" evidence="6">
    <location>
        <begin position="129"/>
        <end position="148"/>
    </location>
</feature>
<feature type="transmembrane region" description="Helical" evidence="6">
    <location>
        <begin position="104"/>
        <end position="122"/>
    </location>
</feature>
<dbReference type="InterPro" id="IPR037185">
    <property type="entry name" value="EmrE-like"/>
</dbReference>
<keyword evidence="4 6" id="KW-1133">Transmembrane helix</keyword>
<reference evidence="8 9" key="1">
    <citation type="submission" date="2014-03" db="EMBL/GenBank/DDBJ databases">
        <title>Whole genome sequence of Novosphingobium resinovorum KF1.</title>
        <authorList>
            <person name="Gan H.M."/>
            <person name="Gan H.Y."/>
            <person name="Chew T.H."/>
            <person name="Savka M.A."/>
        </authorList>
    </citation>
    <scope>NUCLEOTIDE SEQUENCE [LARGE SCALE GENOMIC DNA]</scope>
    <source>
        <strain evidence="8 9">KF1</strain>
    </source>
</reference>
<evidence type="ECO:0000313" key="8">
    <source>
        <dbReference type="EMBL" id="EZP74758.1"/>
    </source>
</evidence>
<evidence type="ECO:0000313" key="9">
    <source>
        <dbReference type="Proteomes" id="UP000024329"/>
    </source>
</evidence>
<feature type="transmembrane region" description="Helical" evidence="6">
    <location>
        <begin position="154"/>
        <end position="173"/>
    </location>
</feature>
<sequence>MNTLSASAGSPPSPLLRAAPYVALACSILAFCVGTSYGKQLFPAVGATGAIAYRVGFSALILLLLFRPWRAPLTRADLVATMRYGAVLGLMNLSFYLAIRTIPLGLAIAIEFLGPLTVSLLYSRRAGQFAMVAMAAAGLALLLPLHASPHALDPVGVGFALLAGLCWGLYIVFGKKTTHLPGGQAVALGMATAAVVVVPIGVVEAGSALLAPSLILLGLATAVLSSAVPYSLEMIALKQIPANRFGVLMSLEPAVGALAGAVLLGEHLLPVQWLAVALVVAASAGSVLLGDAKAELPPAQ</sequence>
<feature type="transmembrane region" description="Helical" evidence="6">
    <location>
        <begin position="21"/>
        <end position="38"/>
    </location>
</feature>
<feature type="transmembrane region" description="Helical" evidence="6">
    <location>
        <begin position="185"/>
        <end position="203"/>
    </location>
</feature>
<dbReference type="SUPFAM" id="SSF103481">
    <property type="entry name" value="Multidrug resistance efflux transporter EmrE"/>
    <property type="match status" value="1"/>
</dbReference>
<gene>
    <name evidence="8" type="ORF">BV97_04706</name>
</gene>
<dbReference type="PANTHER" id="PTHR32322:SF2">
    <property type="entry name" value="EAMA DOMAIN-CONTAINING PROTEIN"/>
    <property type="match status" value="1"/>
</dbReference>
<comment type="subcellular location">
    <subcellularLocation>
        <location evidence="1">Membrane</location>
        <topology evidence="1">Multi-pass membrane protein</topology>
    </subcellularLocation>
</comment>
<dbReference type="GO" id="GO:0016020">
    <property type="term" value="C:membrane"/>
    <property type="evidence" value="ECO:0007669"/>
    <property type="project" value="UniProtKB-SubCell"/>
</dbReference>
<dbReference type="InterPro" id="IPR000620">
    <property type="entry name" value="EamA_dom"/>
</dbReference>
<keyword evidence="3 6" id="KW-0812">Transmembrane</keyword>
<accession>A0A031JN86</accession>
<keyword evidence="5 6" id="KW-0472">Membrane</keyword>
<dbReference type="RefSeq" id="WP_008831150.1">
    <property type="nucleotide sequence ID" value="NZ_JFYZ01000041.1"/>
</dbReference>
<dbReference type="Pfam" id="PF00892">
    <property type="entry name" value="EamA"/>
    <property type="match status" value="1"/>
</dbReference>
<evidence type="ECO:0000256" key="6">
    <source>
        <dbReference type="SAM" id="Phobius"/>
    </source>
</evidence>
<evidence type="ECO:0000256" key="4">
    <source>
        <dbReference type="ARBA" id="ARBA00022989"/>
    </source>
</evidence>
<comment type="caution">
    <text evidence="8">The sequence shown here is derived from an EMBL/GenBank/DDBJ whole genome shotgun (WGS) entry which is preliminary data.</text>
</comment>
<feature type="transmembrane region" description="Helical" evidence="6">
    <location>
        <begin position="209"/>
        <end position="232"/>
    </location>
</feature>
<evidence type="ECO:0000256" key="5">
    <source>
        <dbReference type="ARBA" id="ARBA00023136"/>
    </source>
</evidence>
<feature type="domain" description="EamA" evidence="7">
    <location>
        <begin position="156"/>
        <end position="285"/>
    </location>
</feature>
<dbReference type="Proteomes" id="UP000024329">
    <property type="component" value="Unassembled WGS sequence"/>
</dbReference>
<feature type="transmembrane region" description="Helical" evidence="6">
    <location>
        <begin position="244"/>
        <end position="265"/>
    </location>
</feature>
<dbReference type="PANTHER" id="PTHR32322">
    <property type="entry name" value="INNER MEMBRANE TRANSPORTER"/>
    <property type="match status" value="1"/>
</dbReference>
<comment type="similarity">
    <text evidence="2">Belongs to the EamA transporter family.</text>
</comment>
<evidence type="ECO:0000256" key="2">
    <source>
        <dbReference type="ARBA" id="ARBA00007362"/>
    </source>
</evidence>
<organism evidence="8 9">
    <name type="scientific">Novosphingobium resinovorum</name>
    <dbReference type="NCBI Taxonomy" id="158500"/>
    <lineage>
        <taxon>Bacteria</taxon>
        <taxon>Pseudomonadati</taxon>
        <taxon>Pseudomonadota</taxon>
        <taxon>Alphaproteobacteria</taxon>
        <taxon>Sphingomonadales</taxon>
        <taxon>Sphingomonadaceae</taxon>
        <taxon>Novosphingobium</taxon>
    </lineage>
</organism>
<dbReference type="eggNOG" id="COG5006">
    <property type="taxonomic scope" value="Bacteria"/>
</dbReference>
<feature type="transmembrane region" description="Helical" evidence="6">
    <location>
        <begin position="44"/>
        <end position="66"/>
    </location>
</feature>
<evidence type="ECO:0000259" key="7">
    <source>
        <dbReference type="Pfam" id="PF00892"/>
    </source>
</evidence>
<proteinExistence type="inferred from homology"/>